<dbReference type="GO" id="GO:1903806">
    <property type="term" value="P:L-isoleucine import across plasma membrane"/>
    <property type="evidence" value="ECO:0007669"/>
    <property type="project" value="TreeGrafter"/>
</dbReference>
<evidence type="ECO:0000256" key="6">
    <source>
        <dbReference type="ARBA" id="ARBA00022970"/>
    </source>
</evidence>
<organism evidence="11 12">
    <name type="scientific">Actinopolymorpha singaporensis</name>
    <dbReference type="NCBI Taxonomy" id="117157"/>
    <lineage>
        <taxon>Bacteria</taxon>
        <taxon>Bacillati</taxon>
        <taxon>Actinomycetota</taxon>
        <taxon>Actinomycetes</taxon>
        <taxon>Propionibacteriales</taxon>
        <taxon>Actinopolymorphaceae</taxon>
        <taxon>Actinopolymorpha</taxon>
    </lineage>
</organism>
<feature type="transmembrane region" description="Helical" evidence="10">
    <location>
        <begin position="96"/>
        <end position="122"/>
    </location>
</feature>
<dbReference type="PANTHER" id="PTHR11795">
    <property type="entry name" value="BRANCHED-CHAIN AMINO ACID TRANSPORT SYSTEM PERMEASE PROTEIN LIVH"/>
    <property type="match status" value="1"/>
</dbReference>
<dbReference type="InterPro" id="IPR052157">
    <property type="entry name" value="BCAA_transport_permease"/>
</dbReference>
<keyword evidence="3" id="KW-1003">Cell membrane</keyword>
<dbReference type="GO" id="GO:0015188">
    <property type="term" value="F:L-isoleucine transmembrane transporter activity"/>
    <property type="evidence" value="ECO:0007669"/>
    <property type="project" value="TreeGrafter"/>
</dbReference>
<dbReference type="GO" id="GO:0005886">
    <property type="term" value="C:plasma membrane"/>
    <property type="evidence" value="ECO:0007669"/>
    <property type="project" value="UniProtKB-SubCell"/>
</dbReference>
<proteinExistence type="inferred from homology"/>
<evidence type="ECO:0000256" key="7">
    <source>
        <dbReference type="ARBA" id="ARBA00022989"/>
    </source>
</evidence>
<feature type="transmembrane region" description="Helical" evidence="10">
    <location>
        <begin position="230"/>
        <end position="251"/>
    </location>
</feature>
<accession>A0A1H1WYK6</accession>
<dbReference type="PANTHER" id="PTHR11795:SF371">
    <property type="entry name" value="HIGH-AFFINITY BRANCHED-CHAIN AMINO ACID TRANSPORT SYSTEM PERMEASE PROTEIN LIVH"/>
    <property type="match status" value="1"/>
</dbReference>
<dbReference type="RefSeq" id="WP_092655777.1">
    <property type="nucleotide sequence ID" value="NZ_LT629732.1"/>
</dbReference>
<keyword evidence="2" id="KW-0813">Transport</keyword>
<feature type="transmembrane region" description="Helical" evidence="10">
    <location>
        <begin position="66"/>
        <end position="84"/>
    </location>
</feature>
<evidence type="ECO:0000256" key="8">
    <source>
        <dbReference type="ARBA" id="ARBA00023136"/>
    </source>
</evidence>
<dbReference type="GO" id="GO:0015808">
    <property type="term" value="P:L-alanine transport"/>
    <property type="evidence" value="ECO:0007669"/>
    <property type="project" value="TreeGrafter"/>
</dbReference>
<dbReference type="Proteomes" id="UP000198983">
    <property type="component" value="Chromosome I"/>
</dbReference>
<name>A0A1H1WYK6_9ACTN</name>
<dbReference type="OrthoDB" id="9807115at2"/>
<evidence type="ECO:0000256" key="4">
    <source>
        <dbReference type="ARBA" id="ARBA00022519"/>
    </source>
</evidence>
<dbReference type="GO" id="GO:0015190">
    <property type="term" value="F:L-leucine transmembrane transporter activity"/>
    <property type="evidence" value="ECO:0007669"/>
    <property type="project" value="TreeGrafter"/>
</dbReference>
<evidence type="ECO:0000256" key="5">
    <source>
        <dbReference type="ARBA" id="ARBA00022692"/>
    </source>
</evidence>
<protein>
    <submittedName>
        <fullName evidence="11">Amino acid/amide ABC transporter membrane protein 1, HAAT family</fullName>
    </submittedName>
</protein>
<feature type="transmembrane region" description="Helical" evidence="10">
    <location>
        <begin position="134"/>
        <end position="154"/>
    </location>
</feature>
<keyword evidence="8 10" id="KW-0472">Membrane</keyword>
<feature type="transmembrane region" description="Helical" evidence="10">
    <location>
        <begin position="309"/>
        <end position="328"/>
    </location>
</feature>
<keyword evidence="4" id="KW-0997">Cell inner membrane</keyword>
<dbReference type="GO" id="GO:0015192">
    <property type="term" value="F:L-phenylalanine transmembrane transporter activity"/>
    <property type="evidence" value="ECO:0007669"/>
    <property type="project" value="TreeGrafter"/>
</dbReference>
<evidence type="ECO:0000256" key="9">
    <source>
        <dbReference type="ARBA" id="ARBA00037998"/>
    </source>
</evidence>
<dbReference type="GO" id="GO:0005304">
    <property type="term" value="F:L-valine transmembrane transporter activity"/>
    <property type="evidence" value="ECO:0007669"/>
    <property type="project" value="TreeGrafter"/>
</dbReference>
<feature type="transmembrane region" description="Helical" evidence="10">
    <location>
        <begin position="36"/>
        <end position="59"/>
    </location>
</feature>
<comment type="subcellular location">
    <subcellularLocation>
        <location evidence="1">Cell membrane</location>
        <topology evidence="1">Multi-pass membrane protein</topology>
    </subcellularLocation>
</comment>
<sequence>MTYHLALTLAQTESHWIDFNVGLLADRFWSNTVDGLAYGSIYALVAIGYTLVYGVLRLINFAHSEVFVVGAFGAYFTFVALGYEPGPTLASGLVPLIVNLVLAGIVAMIASGVIALILERVAYRPLRRRNAPRLVFLITAIGASFAIQQALLIWRGGNPEPAIRLLRPQAVFEFGTTRITNIQIIVFVASLLLLVVADAFVGRTRLGRGIRAVAQDPDTAALMGVNKERVIMLTFVLGGVLAGAASLFYVMQIPQGVLYNGGFLLGIKAFTAAVLGGIGNLRGALLGGLLLGVVENYGQSLFGGEWRDVVAFVLLIAILMVRPTGILGESLGKARV</sequence>
<keyword evidence="12" id="KW-1185">Reference proteome</keyword>
<keyword evidence="6" id="KW-0029">Amino-acid transport</keyword>
<evidence type="ECO:0000256" key="3">
    <source>
        <dbReference type="ARBA" id="ARBA00022475"/>
    </source>
</evidence>
<keyword evidence="7 10" id="KW-1133">Transmembrane helix</keyword>
<evidence type="ECO:0000313" key="12">
    <source>
        <dbReference type="Proteomes" id="UP000198983"/>
    </source>
</evidence>
<gene>
    <name evidence="11" type="ORF">SAMN04489717_4733</name>
</gene>
<evidence type="ECO:0000256" key="10">
    <source>
        <dbReference type="SAM" id="Phobius"/>
    </source>
</evidence>
<reference evidence="11 12" key="1">
    <citation type="submission" date="2016-10" db="EMBL/GenBank/DDBJ databases">
        <authorList>
            <person name="de Groot N.N."/>
        </authorList>
    </citation>
    <scope>NUCLEOTIDE SEQUENCE [LARGE SCALE GENOMIC DNA]</scope>
    <source>
        <strain evidence="11 12">DSM 22024</strain>
    </source>
</reference>
<comment type="similarity">
    <text evidence="9">Belongs to the binding-protein-dependent transport system permease family. LivHM subfamily.</text>
</comment>
<evidence type="ECO:0000256" key="2">
    <source>
        <dbReference type="ARBA" id="ARBA00022448"/>
    </source>
</evidence>
<dbReference type="GO" id="GO:0042941">
    <property type="term" value="P:D-alanine transmembrane transport"/>
    <property type="evidence" value="ECO:0007669"/>
    <property type="project" value="TreeGrafter"/>
</dbReference>
<evidence type="ECO:0000313" key="11">
    <source>
        <dbReference type="EMBL" id="SDT02154.1"/>
    </source>
</evidence>
<dbReference type="InterPro" id="IPR001851">
    <property type="entry name" value="ABC_transp_permease"/>
</dbReference>
<feature type="transmembrane region" description="Helical" evidence="10">
    <location>
        <begin position="182"/>
        <end position="201"/>
    </location>
</feature>
<dbReference type="AlphaFoldDB" id="A0A1H1WYK6"/>
<dbReference type="STRING" id="117157.SAMN04489717_4733"/>
<dbReference type="EMBL" id="LT629732">
    <property type="protein sequence ID" value="SDT02154.1"/>
    <property type="molecule type" value="Genomic_DNA"/>
</dbReference>
<dbReference type="CDD" id="cd06582">
    <property type="entry name" value="TM_PBP1_LivH_like"/>
    <property type="match status" value="1"/>
</dbReference>
<dbReference type="Pfam" id="PF02653">
    <property type="entry name" value="BPD_transp_2"/>
    <property type="match status" value="1"/>
</dbReference>
<keyword evidence="5 10" id="KW-0812">Transmembrane</keyword>
<evidence type="ECO:0000256" key="1">
    <source>
        <dbReference type="ARBA" id="ARBA00004651"/>
    </source>
</evidence>